<dbReference type="InterPro" id="IPR019393">
    <property type="entry name" value="WASH_strumpellin"/>
</dbReference>
<dbReference type="SMART" id="SM00262">
    <property type="entry name" value="GEL"/>
    <property type="match status" value="3"/>
</dbReference>
<dbReference type="GO" id="GO:0051125">
    <property type="term" value="P:regulation of actin nucleation"/>
    <property type="evidence" value="ECO:0007669"/>
    <property type="project" value="TreeGrafter"/>
</dbReference>
<dbReference type="SUPFAM" id="SSF55753">
    <property type="entry name" value="Actin depolymerizing proteins"/>
    <property type="match status" value="4"/>
</dbReference>
<name>A0A7R9IDL4_9NEOP</name>
<dbReference type="EMBL" id="OE000909">
    <property type="protein sequence ID" value="CAD7455433.1"/>
    <property type="molecule type" value="Genomic_DNA"/>
</dbReference>
<dbReference type="GO" id="GO:0140285">
    <property type="term" value="P:endosome fission"/>
    <property type="evidence" value="ECO:0007669"/>
    <property type="project" value="TreeGrafter"/>
</dbReference>
<dbReference type="PRINTS" id="PR00597">
    <property type="entry name" value="GELSOLIN"/>
</dbReference>
<evidence type="ECO:0000313" key="4">
    <source>
        <dbReference type="EMBL" id="CAD7455433.1"/>
    </source>
</evidence>
<feature type="domain" description="Gelsolin-like" evidence="2">
    <location>
        <begin position="525"/>
        <end position="612"/>
    </location>
</feature>
<dbReference type="Gene3D" id="3.40.20.10">
    <property type="entry name" value="Severin"/>
    <property type="match status" value="4"/>
</dbReference>
<dbReference type="Pfam" id="PF13843">
    <property type="entry name" value="DDE_Tnp_1_7"/>
    <property type="match status" value="1"/>
</dbReference>
<evidence type="ECO:0000256" key="1">
    <source>
        <dbReference type="ARBA" id="ARBA00006224"/>
    </source>
</evidence>
<dbReference type="InterPro" id="IPR007123">
    <property type="entry name" value="Gelsolin-like_dom"/>
</dbReference>
<dbReference type="GO" id="GO:0007032">
    <property type="term" value="P:endosome organization"/>
    <property type="evidence" value="ECO:0007669"/>
    <property type="project" value="TreeGrafter"/>
</dbReference>
<dbReference type="Pfam" id="PF10266">
    <property type="entry name" value="Strumpellin"/>
    <property type="match status" value="1"/>
</dbReference>
<evidence type="ECO:0000259" key="2">
    <source>
        <dbReference type="Pfam" id="PF00626"/>
    </source>
</evidence>
<feature type="domain" description="PiggyBac transposable element-derived protein" evidence="3">
    <location>
        <begin position="873"/>
        <end position="926"/>
    </location>
</feature>
<sequence length="1717" mass="195917">MSNDQLAEVPCVAWAQRQEVASTPSSPQKELTPSFIRSISAPGGDENDLSSVGREAACNGMKVQVPRADDETFTAFFRSISSEHQVQQECVEIKDEDLDHVISKSSQLLVYKRNVKIHRRHAGTRNPIKALASRTDIQDEYMEIQTVSKNCNFAVEALAGLASKEDFTAVALKKASPSSAIMLPYKDVMLLHVKGRRHVQTRLVEPSVASVNRGDSYVLVTPGQVYHWVGKYSNVIERSRGAEVALHIQQKKDLGCSGASSVITLGEEKTAGFNSSHSANFWRLLGGDESSKAVEAGHPDEDELYESCLIDTNMVFEVVNDELVPVEEYWGTIPKIKMLDPSKILVFDYGSELYVWSGKTAPLGQRRVAKRLAQELWEDGYDYSDCDVCPLSVTELLGANRTGSTVSKQSSTRPPWALLAKVTQHMETILFREKFLDWPDFTRVIRIKGCDDEDKQTDAGMDLKPCDAKLMLEPNLTEPDMELEGNHLGRGTKYFDEETHRHYEITTQSVTMWHILEFEYTQLPQISLGQFHSGDSYVVRWRYVVTVTGRELNGQPSRHSAVGRDRCAYFCWQGSDASLNEQGAAALLTVELDEELGPQVRVVQGAEHPVFLHLFQGSMVIHSGKREGSDPYQRKGTRRNSMVGGFTSAKALIKWKLRWFKYSVIAMSSAEQLKKRPIEMEFPSEVDIVISELNEGSESKDFFKALGGNNRHLYVSLRHERRSYTHTPRMFHLGSLSGTFIATEVLCPHRKTEIPVPYPFLQADLYSASQPALFLLDNHHELWLWQGWWPAHNEESDGDNKNLRGSRAVLWQAERRAAMQTALDYWGLKHGNSRPRAYLVWAGLEPLAFTNLFPIWSDRDDIAELNISYFAEITNKYSKFRKHKMGKVDQEWYETTEEEMMAYVGVLVIMGVFDLPEIFDYWYSTDIECPVIRWDTNKRCKQIRDQVMADSKYNPLQVFELLLNTAQLTRVDLLTQVLCLQLLSEKQSKWNMFKKEGVERMSELSEVFSGTKPLTRVEKNENLQTWFSEIAKQIDSLKQEETTAAGRKIVQLIQALEEVQEFHQLETNLQVCQFLSDTRKYLHQMIRTANVKEDVLITLHIVGDLSYAWETVDSYTTYMQEGIKKDPSLVIKLRATFLKLASAMEIPLLRINQAKSPDLVSVSQYYSGELVAYVRKVLHIIPETMFGLMARIVHLQTSVIKELPTRLDKERLKEFAQLDHRLEVAKLTHSVSVFTKGILMMKSTLVGIIRIDPKQLLEDGIRKELVKHIAIALHSGLIFNPKAKTSELIPKLEALEKIMDGHRRSFEYIQDYVNICGLKILQEEVSRIISYNVEQECNSFLRDKVQEWQSVHQSKTIPIPKFSPIDNTSVNFIGRLAREIIRITDPKTTVYVEHMTAWYDLKTHNEVINIKFFSKISKSVGTAGLAGLDRFFSFMIVTELQNFLNTLQKGVLKDKAWLDMFTDMSKGLSPNTTLISNPARFYIQYTSRAQKVWPQILEWTHKVGQLQVLRKNIAYELNTSCKFDSKHLAGTLQTMNDALLTEIQRHYKDPTKPNPKEENPLLYELSTYCDWAGISDPYSKIYITTNNLQFFSLLTFLFTISQVHKLLYIKNIGLVCKKPQDPIDGVPFIVGIQTILKQFHPEVRNQYLLYMGQFIKSHIAFSLSSSSSSKPTELPSEVVNTLHFIESFVHYAALPGEAVTKHIPDLILDQYRSLSAA</sequence>
<organism evidence="4">
    <name type="scientific">Timema tahoe</name>
    <dbReference type="NCBI Taxonomy" id="61484"/>
    <lineage>
        <taxon>Eukaryota</taxon>
        <taxon>Metazoa</taxon>
        <taxon>Ecdysozoa</taxon>
        <taxon>Arthropoda</taxon>
        <taxon>Hexapoda</taxon>
        <taxon>Insecta</taxon>
        <taxon>Pterygota</taxon>
        <taxon>Neoptera</taxon>
        <taxon>Polyneoptera</taxon>
        <taxon>Phasmatodea</taxon>
        <taxon>Timematodea</taxon>
        <taxon>Timematoidea</taxon>
        <taxon>Timematidae</taxon>
        <taxon>Timema</taxon>
    </lineage>
</organism>
<dbReference type="GO" id="GO:0051015">
    <property type="term" value="F:actin filament binding"/>
    <property type="evidence" value="ECO:0007669"/>
    <property type="project" value="InterPro"/>
</dbReference>
<gene>
    <name evidence="4" type="ORF">TTEB3V08_LOCUS3502</name>
</gene>
<comment type="similarity">
    <text evidence="1">Belongs to the strumpellin family.</text>
</comment>
<dbReference type="CDD" id="cd11293">
    <property type="entry name" value="gelsolin_S4_like"/>
    <property type="match status" value="1"/>
</dbReference>
<dbReference type="GO" id="GO:0071203">
    <property type="term" value="C:WASH complex"/>
    <property type="evidence" value="ECO:0007669"/>
    <property type="project" value="InterPro"/>
</dbReference>
<dbReference type="InterPro" id="IPR029006">
    <property type="entry name" value="ADF-H/Gelsolin-like_dom_sf"/>
</dbReference>
<dbReference type="PANTHER" id="PTHR15691:SF6">
    <property type="entry name" value="WASH COMPLEX SUBUNIT 5"/>
    <property type="match status" value="1"/>
</dbReference>
<proteinExistence type="inferred from homology"/>
<feature type="domain" description="Gelsolin-like" evidence="2">
    <location>
        <begin position="202"/>
        <end position="250"/>
    </location>
</feature>
<dbReference type="GO" id="GO:0030041">
    <property type="term" value="P:actin filament polymerization"/>
    <property type="evidence" value="ECO:0007669"/>
    <property type="project" value="TreeGrafter"/>
</dbReference>
<accession>A0A7R9IDL4</accession>
<dbReference type="InterPro" id="IPR007122">
    <property type="entry name" value="Villin/Gelsolin"/>
</dbReference>
<evidence type="ECO:0000259" key="3">
    <source>
        <dbReference type="Pfam" id="PF13843"/>
    </source>
</evidence>
<dbReference type="InterPro" id="IPR029526">
    <property type="entry name" value="PGBD"/>
</dbReference>
<dbReference type="PANTHER" id="PTHR15691">
    <property type="entry name" value="WASH COMPLEX SUBUNIT 5"/>
    <property type="match status" value="1"/>
</dbReference>
<dbReference type="Pfam" id="PF00626">
    <property type="entry name" value="Gelsolin"/>
    <property type="match status" value="2"/>
</dbReference>
<reference evidence="4" key="1">
    <citation type="submission" date="2020-11" db="EMBL/GenBank/DDBJ databases">
        <authorList>
            <person name="Tran Van P."/>
        </authorList>
    </citation>
    <scope>NUCLEOTIDE SEQUENCE</scope>
</reference>
<protein>
    <submittedName>
        <fullName evidence="4">Uncharacterized protein</fullName>
    </submittedName>
</protein>
<dbReference type="GO" id="GO:0005768">
    <property type="term" value="C:endosome"/>
    <property type="evidence" value="ECO:0007669"/>
    <property type="project" value="TreeGrafter"/>
</dbReference>